<dbReference type="InterPro" id="IPR000415">
    <property type="entry name" value="Nitroreductase-like"/>
</dbReference>
<keyword evidence="5" id="KW-0521">NADP</keyword>
<evidence type="ECO:0000256" key="3">
    <source>
        <dbReference type="ARBA" id="ARBA00022630"/>
    </source>
</evidence>
<dbReference type="RefSeq" id="WP_009032686.1">
    <property type="nucleotide sequence ID" value="NZ_ALWO02000023.1"/>
</dbReference>
<dbReference type="SUPFAM" id="SSF55469">
    <property type="entry name" value="FMN-dependent nitroreductase-like"/>
    <property type="match status" value="1"/>
</dbReference>
<gene>
    <name evidence="8" type="ORF">A33Q_1385</name>
</gene>
<organism evidence="8 9">
    <name type="scientific">Indibacter alkaliphilus (strain CCUG 57479 / KCTC 22604 / LW1)</name>
    <dbReference type="NCBI Taxonomy" id="1189612"/>
    <lineage>
        <taxon>Bacteria</taxon>
        <taxon>Pseudomonadati</taxon>
        <taxon>Bacteroidota</taxon>
        <taxon>Cytophagia</taxon>
        <taxon>Cytophagales</taxon>
        <taxon>Cyclobacteriaceae</taxon>
    </lineage>
</organism>
<proteinExistence type="inferred from homology"/>
<evidence type="ECO:0000313" key="9">
    <source>
        <dbReference type="Proteomes" id="UP000006073"/>
    </source>
</evidence>
<evidence type="ECO:0000259" key="7">
    <source>
        <dbReference type="Pfam" id="PF00881"/>
    </source>
</evidence>
<keyword evidence="4" id="KW-0288">FMN</keyword>
<dbReference type="OrthoDB" id="9809288at2"/>
<keyword evidence="6 8" id="KW-0560">Oxidoreductase</keyword>
<reference evidence="8 9" key="1">
    <citation type="journal article" date="2013" name="Genome Announc.">
        <title>Draft Genome Sequence of Indibacter alkaliphilus Strain LW1T, Isolated from Lonar Lake, a Haloalkaline Lake in the Buldana District of Maharashtra, India.</title>
        <authorList>
            <person name="Singh A."/>
            <person name="Kumar Jangir P."/>
            <person name="Sharma R."/>
            <person name="Singh A."/>
            <person name="Kumar Pinnaka A."/>
            <person name="Shivaji S."/>
        </authorList>
    </citation>
    <scope>NUCLEOTIDE SEQUENCE [LARGE SCALE GENOMIC DNA]</scope>
    <source>
        <strain evidence="9">CCUG 57479 / KCTC 22604 / LW1</strain>
    </source>
</reference>
<protein>
    <submittedName>
        <fullName evidence="8">Oxygen-insensitive NAD(P)H nitroreductase</fullName>
        <ecNumber evidence="8">1.-.-.-</ecNumber>
        <ecNumber evidence="8">1.5.1.34</ecNumber>
    </submittedName>
</protein>
<dbReference type="InterPro" id="IPR029479">
    <property type="entry name" value="Nitroreductase"/>
</dbReference>
<keyword evidence="3" id="KW-0285">Flavoprotein</keyword>
<dbReference type="EC" id="1.5.1.34" evidence="8"/>
<dbReference type="Pfam" id="PF00881">
    <property type="entry name" value="Nitroreductase"/>
    <property type="match status" value="1"/>
</dbReference>
<dbReference type="PANTHER" id="PTHR43673:SF2">
    <property type="entry name" value="NITROREDUCTASE"/>
    <property type="match status" value="1"/>
</dbReference>
<evidence type="ECO:0000313" key="8">
    <source>
        <dbReference type="EMBL" id="EOZ98731.1"/>
    </source>
</evidence>
<comment type="cofactor">
    <cofactor evidence="1">
        <name>FMN</name>
        <dbReference type="ChEBI" id="CHEBI:58210"/>
    </cofactor>
</comment>
<dbReference type="EMBL" id="ALWO02000023">
    <property type="protein sequence ID" value="EOZ98731.1"/>
    <property type="molecule type" value="Genomic_DNA"/>
</dbReference>
<sequence>MSQTIDSLNWRYATKRMTGKKINEVQLEQILDSIQLTATSNGLQPFSVLVVEDEQIKRKLAPAAFNQPQVVESSQVLVFAAWTEITEDRIDSYFEQVVKERNLDPSALSGYAERLKKHFGAMSKEEQFSWASKQAYIALGTAMVAAAEAKVDTTPMEGFDPAKVDEIFGLQAQKMGSTALLALGYRDENKDPMKDAKKVRRSKDKLFVKI</sequence>
<dbReference type="AlphaFoldDB" id="S2E2M2"/>
<dbReference type="CDD" id="cd02149">
    <property type="entry name" value="NfsB-like"/>
    <property type="match status" value="1"/>
</dbReference>
<evidence type="ECO:0000256" key="5">
    <source>
        <dbReference type="ARBA" id="ARBA00022857"/>
    </source>
</evidence>
<evidence type="ECO:0000256" key="2">
    <source>
        <dbReference type="ARBA" id="ARBA00007118"/>
    </source>
</evidence>
<evidence type="ECO:0000256" key="4">
    <source>
        <dbReference type="ARBA" id="ARBA00022643"/>
    </source>
</evidence>
<dbReference type="PANTHER" id="PTHR43673">
    <property type="entry name" value="NAD(P)H NITROREDUCTASE YDGI-RELATED"/>
    <property type="match status" value="1"/>
</dbReference>
<keyword evidence="9" id="KW-1185">Reference proteome</keyword>
<dbReference type="GO" id="GO:0004155">
    <property type="term" value="F:6,7-dihydropteridine reductase activity"/>
    <property type="evidence" value="ECO:0007669"/>
    <property type="project" value="UniProtKB-EC"/>
</dbReference>
<evidence type="ECO:0000256" key="6">
    <source>
        <dbReference type="ARBA" id="ARBA00023002"/>
    </source>
</evidence>
<dbReference type="Gene3D" id="3.40.109.10">
    <property type="entry name" value="NADH Oxidase"/>
    <property type="match status" value="1"/>
</dbReference>
<evidence type="ECO:0000256" key="1">
    <source>
        <dbReference type="ARBA" id="ARBA00001917"/>
    </source>
</evidence>
<name>S2E2M2_INDAL</name>
<comment type="caution">
    <text evidence="8">The sequence shown here is derived from an EMBL/GenBank/DDBJ whole genome shotgun (WGS) entry which is preliminary data.</text>
</comment>
<comment type="similarity">
    <text evidence="2">Belongs to the nitroreductase family.</text>
</comment>
<dbReference type="Proteomes" id="UP000006073">
    <property type="component" value="Unassembled WGS sequence"/>
</dbReference>
<dbReference type="EC" id="1.-.-.-" evidence="8"/>
<accession>S2E2M2</accession>
<feature type="domain" description="Nitroreductase" evidence="7">
    <location>
        <begin position="10"/>
        <end position="185"/>
    </location>
</feature>
<dbReference type="eggNOG" id="COG0778">
    <property type="taxonomic scope" value="Bacteria"/>
</dbReference>
<dbReference type="InterPro" id="IPR033878">
    <property type="entry name" value="NfsB-like"/>
</dbReference>
<dbReference type="STRING" id="1189612.A33Q_1385"/>